<protein>
    <recommendedName>
        <fullName evidence="7">MSP domain-containing protein</fullName>
    </recommendedName>
</protein>
<dbReference type="SUPFAM" id="SSF49354">
    <property type="entry name" value="PapD-like"/>
    <property type="match status" value="1"/>
</dbReference>
<dbReference type="InterPro" id="IPR016763">
    <property type="entry name" value="VAP"/>
</dbReference>
<evidence type="ECO:0000313" key="9">
    <source>
        <dbReference type="Proteomes" id="UP000654370"/>
    </source>
</evidence>
<evidence type="ECO:0000256" key="2">
    <source>
        <dbReference type="ARBA" id="ARBA00008932"/>
    </source>
</evidence>
<gene>
    <name evidence="8" type="ORF">INT43_007055</name>
</gene>
<dbReference type="InterPro" id="IPR008962">
    <property type="entry name" value="PapD-like_sf"/>
</dbReference>
<dbReference type="PANTHER" id="PTHR10809">
    <property type="entry name" value="VESICLE-ASSOCIATED MEMBRANE PROTEIN-ASSOCIATED PROTEIN"/>
    <property type="match status" value="1"/>
</dbReference>
<comment type="similarity">
    <text evidence="2">Belongs to the VAMP-associated protein (VAP) (TC 9.B.17) family.</text>
</comment>
<sequence length="193" mass="21632">MSAKHSPVIRISPPEFQFYPSRQGSGYTARLHVKNLIDNSVAFKFKTNAPTRYSVKPVLALLHPGEAIETYGMVLFCFRSEGAISEQDKFLIQSVPLTDAESDHGMTSADWKALDKRRVTDNFINCVMMRGQRPRVQSIESRSSSPPLSPRLSPIPFPPPSPSVSSTQHVDDDESIEQKDTPVFPTFKVKIRL</sequence>
<keyword evidence="9" id="KW-1185">Reference proteome</keyword>
<dbReference type="Pfam" id="PF00635">
    <property type="entry name" value="Motile_Sperm"/>
    <property type="match status" value="1"/>
</dbReference>
<evidence type="ECO:0000313" key="8">
    <source>
        <dbReference type="EMBL" id="KAG2182128.1"/>
    </source>
</evidence>
<dbReference type="PROSITE" id="PS50202">
    <property type="entry name" value="MSP"/>
    <property type="match status" value="1"/>
</dbReference>
<organism evidence="8 9">
    <name type="scientific">Mortierella isabellina</name>
    <name type="common">Filamentous fungus</name>
    <name type="synonym">Umbelopsis isabellina</name>
    <dbReference type="NCBI Taxonomy" id="91625"/>
    <lineage>
        <taxon>Eukaryota</taxon>
        <taxon>Fungi</taxon>
        <taxon>Fungi incertae sedis</taxon>
        <taxon>Mucoromycota</taxon>
        <taxon>Mucoromycotina</taxon>
        <taxon>Umbelopsidomycetes</taxon>
        <taxon>Umbelopsidales</taxon>
        <taxon>Umbelopsidaceae</taxon>
        <taxon>Umbelopsis</taxon>
    </lineage>
</organism>
<evidence type="ECO:0000256" key="6">
    <source>
        <dbReference type="SAM" id="MobiDB-lite"/>
    </source>
</evidence>
<dbReference type="GO" id="GO:0061817">
    <property type="term" value="P:endoplasmic reticulum-plasma membrane tethering"/>
    <property type="evidence" value="ECO:0007669"/>
    <property type="project" value="TreeGrafter"/>
</dbReference>
<dbReference type="EMBL" id="JAEPQZ010000004">
    <property type="protein sequence ID" value="KAG2182128.1"/>
    <property type="molecule type" value="Genomic_DNA"/>
</dbReference>
<keyword evidence="4" id="KW-1133">Transmembrane helix</keyword>
<dbReference type="AlphaFoldDB" id="A0A8H7PYH1"/>
<evidence type="ECO:0000259" key="7">
    <source>
        <dbReference type="PROSITE" id="PS50202"/>
    </source>
</evidence>
<dbReference type="GO" id="GO:0005886">
    <property type="term" value="C:plasma membrane"/>
    <property type="evidence" value="ECO:0007669"/>
    <property type="project" value="TreeGrafter"/>
</dbReference>
<dbReference type="InterPro" id="IPR000535">
    <property type="entry name" value="MSP_dom"/>
</dbReference>
<comment type="caution">
    <text evidence="8">The sequence shown here is derived from an EMBL/GenBank/DDBJ whole genome shotgun (WGS) entry which is preliminary data.</text>
</comment>
<evidence type="ECO:0000256" key="3">
    <source>
        <dbReference type="ARBA" id="ARBA00022692"/>
    </source>
</evidence>
<evidence type="ECO:0000256" key="5">
    <source>
        <dbReference type="ARBA" id="ARBA00023136"/>
    </source>
</evidence>
<dbReference type="GO" id="GO:0090158">
    <property type="term" value="P:endoplasmic reticulum membrane organization"/>
    <property type="evidence" value="ECO:0007669"/>
    <property type="project" value="TreeGrafter"/>
</dbReference>
<dbReference type="Gene3D" id="2.60.40.10">
    <property type="entry name" value="Immunoglobulins"/>
    <property type="match status" value="1"/>
</dbReference>
<comment type="subcellular location">
    <subcellularLocation>
        <location evidence="1">Membrane</location>
        <topology evidence="1">Single-pass type IV membrane protein</topology>
    </subcellularLocation>
</comment>
<dbReference type="Proteomes" id="UP000654370">
    <property type="component" value="Unassembled WGS sequence"/>
</dbReference>
<keyword evidence="3" id="KW-0812">Transmembrane</keyword>
<proteinExistence type="inferred from homology"/>
<dbReference type="GO" id="GO:0005789">
    <property type="term" value="C:endoplasmic reticulum membrane"/>
    <property type="evidence" value="ECO:0007669"/>
    <property type="project" value="InterPro"/>
</dbReference>
<dbReference type="OrthoDB" id="75724at2759"/>
<keyword evidence="5" id="KW-0472">Membrane</keyword>
<feature type="region of interest" description="Disordered" evidence="6">
    <location>
        <begin position="134"/>
        <end position="181"/>
    </location>
</feature>
<feature type="domain" description="MSP" evidence="7">
    <location>
        <begin position="8"/>
        <end position="129"/>
    </location>
</feature>
<dbReference type="InterPro" id="IPR013783">
    <property type="entry name" value="Ig-like_fold"/>
</dbReference>
<name>A0A8H7PYH1_MORIS</name>
<dbReference type="PANTHER" id="PTHR10809:SF6">
    <property type="entry name" value="AT11025P-RELATED"/>
    <property type="match status" value="1"/>
</dbReference>
<reference evidence="8" key="1">
    <citation type="submission" date="2020-12" db="EMBL/GenBank/DDBJ databases">
        <title>Metabolic potential, ecology and presence of endohyphal bacteria is reflected in genomic diversity of Mucoromycotina.</title>
        <authorList>
            <person name="Muszewska A."/>
            <person name="Okrasinska A."/>
            <person name="Steczkiewicz K."/>
            <person name="Drgas O."/>
            <person name="Orlowska M."/>
            <person name="Perlinska-Lenart U."/>
            <person name="Aleksandrzak-Piekarczyk T."/>
            <person name="Szatraj K."/>
            <person name="Zielenkiewicz U."/>
            <person name="Pilsyk S."/>
            <person name="Malc E."/>
            <person name="Mieczkowski P."/>
            <person name="Kruszewska J.S."/>
            <person name="Biernat P."/>
            <person name="Pawlowska J."/>
        </authorList>
    </citation>
    <scope>NUCLEOTIDE SEQUENCE</scope>
    <source>
        <strain evidence="8">WA0000067209</strain>
    </source>
</reference>
<accession>A0A8H7PYH1</accession>
<evidence type="ECO:0000256" key="4">
    <source>
        <dbReference type="ARBA" id="ARBA00022989"/>
    </source>
</evidence>
<evidence type="ECO:0000256" key="1">
    <source>
        <dbReference type="ARBA" id="ARBA00004211"/>
    </source>
</evidence>
<feature type="compositionally biased region" description="Pro residues" evidence="6">
    <location>
        <begin position="147"/>
        <end position="162"/>
    </location>
</feature>